<evidence type="ECO:0000256" key="1">
    <source>
        <dbReference type="ARBA" id="ARBA00008575"/>
    </source>
</evidence>
<feature type="transmembrane region" description="Helical" evidence="9">
    <location>
        <begin position="183"/>
        <end position="208"/>
    </location>
</feature>
<keyword evidence="6 9" id="KW-1133">Transmembrane helix</keyword>
<dbReference type="GO" id="GO:0015910">
    <property type="term" value="P:long-chain fatty acid import into peroxisome"/>
    <property type="evidence" value="ECO:0007669"/>
    <property type="project" value="TreeGrafter"/>
</dbReference>
<dbReference type="SUPFAM" id="SSF52540">
    <property type="entry name" value="P-loop containing nucleoside triphosphate hydrolases"/>
    <property type="match status" value="1"/>
</dbReference>
<feature type="transmembrane region" description="Helical" evidence="9">
    <location>
        <begin position="98"/>
        <end position="120"/>
    </location>
</feature>
<keyword evidence="3 9" id="KW-0812">Transmembrane</keyword>
<dbReference type="PANTHER" id="PTHR11384">
    <property type="entry name" value="ATP-BINDING CASSETTE, SUB-FAMILY D MEMBER"/>
    <property type="match status" value="1"/>
</dbReference>
<evidence type="ECO:0000313" key="11">
    <source>
        <dbReference type="EMBL" id="OEU08212.1"/>
    </source>
</evidence>
<dbReference type="InterPro" id="IPR003593">
    <property type="entry name" value="AAA+_ATPase"/>
</dbReference>
<keyword evidence="2" id="KW-0813">Transport</keyword>
<feature type="domain" description="ABC transporter" evidence="10">
    <location>
        <begin position="534"/>
        <end position="820"/>
    </location>
</feature>
<dbReference type="SMART" id="SM00382">
    <property type="entry name" value="AAA"/>
    <property type="match status" value="1"/>
</dbReference>
<evidence type="ECO:0000256" key="6">
    <source>
        <dbReference type="ARBA" id="ARBA00022989"/>
    </source>
</evidence>
<dbReference type="InParanoid" id="A0A1E7EQJ9"/>
<feature type="transmembrane region" description="Helical" evidence="9">
    <location>
        <begin position="309"/>
        <end position="333"/>
    </location>
</feature>
<keyword evidence="12" id="KW-1185">Reference proteome</keyword>
<dbReference type="InterPro" id="IPR003439">
    <property type="entry name" value="ABC_transporter-like_ATP-bd"/>
</dbReference>
<dbReference type="GO" id="GO:0006635">
    <property type="term" value="P:fatty acid beta-oxidation"/>
    <property type="evidence" value="ECO:0007669"/>
    <property type="project" value="TreeGrafter"/>
</dbReference>
<dbReference type="GO" id="GO:0042760">
    <property type="term" value="P:very long-chain fatty acid catabolic process"/>
    <property type="evidence" value="ECO:0007669"/>
    <property type="project" value="TreeGrafter"/>
</dbReference>
<dbReference type="GO" id="GO:0005778">
    <property type="term" value="C:peroxisomal membrane"/>
    <property type="evidence" value="ECO:0007669"/>
    <property type="project" value="TreeGrafter"/>
</dbReference>
<dbReference type="KEGG" id="fcy:FRACYDRAFT_250000"/>
<feature type="transmembrane region" description="Helical" evidence="9">
    <location>
        <begin position="427"/>
        <end position="457"/>
    </location>
</feature>
<evidence type="ECO:0000256" key="7">
    <source>
        <dbReference type="ARBA" id="ARBA00023136"/>
    </source>
</evidence>
<name>A0A1E7EQJ9_9STRA</name>
<protein>
    <submittedName>
        <fullName evidence="11">ABC_membrane_2-domain-containing protein</fullName>
    </submittedName>
</protein>
<feature type="compositionally biased region" description="Polar residues" evidence="8">
    <location>
        <begin position="7"/>
        <end position="20"/>
    </location>
</feature>
<dbReference type="GO" id="GO:0007031">
    <property type="term" value="P:peroxisome organization"/>
    <property type="evidence" value="ECO:0007669"/>
    <property type="project" value="TreeGrafter"/>
</dbReference>
<dbReference type="GO" id="GO:0005324">
    <property type="term" value="F:long-chain fatty acid transmembrane transporter activity"/>
    <property type="evidence" value="ECO:0007669"/>
    <property type="project" value="TreeGrafter"/>
</dbReference>
<dbReference type="Pfam" id="PF06472">
    <property type="entry name" value="ABC_membrane_2"/>
    <property type="match status" value="1"/>
</dbReference>
<dbReference type="InterPro" id="IPR011527">
    <property type="entry name" value="ABC1_TM_dom"/>
</dbReference>
<evidence type="ECO:0000259" key="10">
    <source>
        <dbReference type="PROSITE" id="PS50893"/>
    </source>
</evidence>
<keyword evidence="7 9" id="KW-0472">Membrane</keyword>
<dbReference type="InterPro" id="IPR027417">
    <property type="entry name" value="P-loop_NTPase"/>
</dbReference>
<dbReference type="AlphaFoldDB" id="A0A1E7EQJ9"/>
<dbReference type="InterPro" id="IPR050835">
    <property type="entry name" value="ABC_transporter_sub-D"/>
</dbReference>
<proteinExistence type="inferred from homology"/>
<dbReference type="GO" id="GO:0005524">
    <property type="term" value="F:ATP binding"/>
    <property type="evidence" value="ECO:0007669"/>
    <property type="project" value="UniProtKB-KW"/>
</dbReference>
<sequence length="828" mass="92125">MMVGKVSSPTVVNSSTCNTHGSDDLSRNNNNNNSNTVTNTTDREDSFSKEDDRDNNNEYNEHDKDKAAQLHGVKANINRKFFVNAWRLIRIITYYHPLYMMITEFVFVIAFTCLLLTLLPVPASYGALSEPVSRSISLGIILPFLCGSIGIQLIYAYVTIHSKKQKKKKQKFQWTTELKKRSIPLLFLFAQAYNIAGFFTMIIPSLMYMALVSNPPNCVDFPQLIGQAMKYIIVVSIMKAILYFYTDSCTLLWRQVLTTKLHILYTRRGKAYYQLLLLFPSSTTISSSKKGVINNNGIDNPDQRMTQEILYWCTNLSLLLQTVAISIFDIVWYTLQTWIITGWPGPTIIVGYFIVSTIVTQVFARRVPTLLALADEAEGDFRIVHTTLLQQAEATAMMSGGHPEQLALNESLNLLLKRRWRYIRRQALLQFDIFVWQYTGSIMNYIAIAIAVCSGLYTNLEPNELSSLISRGSSFAISMMYGFTQLLSATVTLAELAGHTYRVIELIDCLSDVEEIATQWSRINSESLPSSSSIRLLTSLRLCVSVPTNPNVPPVLLRTTTTAAAGKILIRGPPGVGKSSILRTVCRLWPMGQPISDGVDNNTRDDETGLLSSPSSSVMSCIPPIWDHYSSSLLPAATAATVKRDNRDNRDSNGSSSDALVYLALPQAAPFRIGMQTSLFEQLTYPLIISKRDTNVRRKVKEALQIVGLPQIVVKANGLDTKHSHRMWTTMMSPGQRQLFACARVFVHMPALVLLDEATSSMPAVDEERIYKALAEKGIAYVSVGHRDSLIVHHEQIVDCAAMMPGEAAAAAAADDAAAIFAINKKSL</sequence>
<dbReference type="GO" id="GO:0016887">
    <property type="term" value="F:ATP hydrolysis activity"/>
    <property type="evidence" value="ECO:0007669"/>
    <property type="project" value="InterPro"/>
</dbReference>
<comment type="similarity">
    <text evidence="1">Belongs to the ABC transporter superfamily. ABCD family. Peroxisomal fatty acyl CoA transporter (TC 3.A.1.203) subfamily.</text>
</comment>
<keyword evidence="5" id="KW-0067">ATP-binding</keyword>
<feature type="transmembrane region" description="Helical" evidence="9">
    <location>
        <begin position="228"/>
        <end position="245"/>
    </location>
</feature>
<organism evidence="11 12">
    <name type="scientific">Fragilariopsis cylindrus CCMP1102</name>
    <dbReference type="NCBI Taxonomy" id="635003"/>
    <lineage>
        <taxon>Eukaryota</taxon>
        <taxon>Sar</taxon>
        <taxon>Stramenopiles</taxon>
        <taxon>Ochrophyta</taxon>
        <taxon>Bacillariophyta</taxon>
        <taxon>Bacillariophyceae</taxon>
        <taxon>Bacillariophycidae</taxon>
        <taxon>Bacillariales</taxon>
        <taxon>Bacillariaceae</taxon>
        <taxon>Fragilariopsis</taxon>
    </lineage>
</organism>
<dbReference type="OrthoDB" id="422637at2759"/>
<evidence type="ECO:0000256" key="3">
    <source>
        <dbReference type="ARBA" id="ARBA00022692"/>
    </source>
</evidence>
<keyword evidence="4" id="KW-0547">Nucleotide-binding</keyword>
<gene>
    <name evidence="11" type="ORF">FRACYDRAFT_250000</name>
</gene>
<dbReference type="Pfam" id="PF00005">
    <property type="entry name" value="ABC_tran"/>
    <property type="match status" value="1"/>
</dbReference>
<evidence type="ECO:0000313" key="12">
    <source>
        <dbReference type="Proteomes" id="UP000095751"/>
    </source>
</evidence>
<feature type="compositionally biased region" description="Basic and acidic residues" evidence="8">
    <location>
        <begin position="41"/>
        <end position="65"/>
    </location>
</feature>
<evidence type="ECO:0000256" key="4">
    <source>
        <dbReference type="ARBA" id="ARBA00022741"/>
    </source>
</evidence>
<feature type="transmembrane region" description="Helical" evidence="9">
    <location>
        <begin position="345"/>
        <end position="364"/>
    </location>
</feature>
<evidence type="ECO:0000256" key="8">
    <source>
        <dbReference type="SAM" id="MobiDB-lite"/>
    </source>
</evidence>
<evidence type="ECO:0000256" key="2">
    <source>
        <dbReference type="ARBA" id="ARBA00022448"/>
    </source>
</evidence>
<dbReference type="Proteomes" id="UP000095751">
    <property type="component" value="Unassembled WGS sequence"/>
</dbReference>
<dbReference type="PANTHER" id="PTHR11384:SF59">
    <property type="entry name" value="LYSOSOMAL COBALAMIN TRANSPORTER ABCD4"/>
    <property type="match status" value="1"/>
</dbReference>
<dbReference type="PROSITE" id="PS50893">
    <property type="entry name" value="ABC_TRANSPORTER_2"/>
    <property type="match status" value="1"/>
</dbReference>
<feature type="compositionally biased region" description="Low complexity" evidence="8">
    <location>
        <begin position="28"/>
        <end position="40"/>
    </location>
</feature>
<feature type="transmembrane region" description="Helical" evidence="9">
    <location>
        <begin position="140"/>
        <end position="162"/>
    </location>
</feature>
<accession>A0A1E7EQJ9</accession>
<evidence type="ECO:0000256" key="5">
    <source>
        <dbReference type="ARBA" id="ARBA00022840"/>
    </source>
</evidence>
<dbReference type="GO" id="GO:0140359">
    <property type="term" value="F:ABC-type transporter activity"/>
    <property type="evidence" value="ECO:0007669"/>
    <property type="project" value="InterPro"/>
</dbReference>
<dbReference type="EMBL" id="KV784381">
    <property type="protein sequence ID" value="OEU08212.1"/>
    <property type="molecule type" value="Genomic_DNA"/>
</dbReference>
<reference evidence="11 12" key="1">
    <citation type="submission" date="2016-09" db="EMBL/GenBank/DDBJ databases">
        <title>Extensive genetic diversity and differential bi-allelic expression allows diatom success in the polar Southern Ocean.</title>
        <authorList>
            <consortium name="DOE Joint Genome Institute"/>
            <person name="Mock T."/>
            <person name="Otillar R.P."/>
            <person name="Strauss J."/>
            <person name="Dupont C."/>
            <person name="Frickenhaus S."/>
            <person name="Maumus F."/>
            <person name="Mcmullan M."/>
            <person name="Sanges R."/>
            <person name="Schmutz J."/>
            <person name="Toseland A."/>
            <person name="Valas R."/>
            <person name="Veluchamy A."/>
            <person name="Ward B.J."/>
            <person name="Allen A."/>
            <person name="Barry K."/>
            <person name="Falciatore A."/>
            <person name="Ferrante M."/>
            <person name="Fortunato A.E."/>
            <person name="Gloeckner G."/>
            <person name="Gruber A."/>
            <person name="Hipkin R."/>
            <person name="Janech M."/>
            <person name="Kroth P."/>
            <person name="Leese F."/>
            <person name="Lindquist E."/>
            <person name="Lyon B.R."/>
            <person name="Martin J."/>
            <person name="Mayer C."/>
            <person name="Parker M."/>
            <person name="Quesneville H."/>
            <person name="Raymond J."/>
            <person name="Uhlig C."/>
            <person name="Valentin K.U."/>
            <person name="Worden A.Z."/>
            <person name="Armbrust E.V."/>
            <person name="Bowler C."/>
            <person name="Green B."/>
            <person name="Moulton V."/>
            <person name="Van Oosterhout C."/>
            <person name="Grigoriev I."/>
        </authorList>
    </citation>
    <scope>NUCLEOTIDE SEQUENCE [LARGE SCALE GENOMIC DNA]</scope>
    <source>
        <strain evidence="11 12">CCMP1102</strain>
    </source>
</reference>
<feature type="region of interest" description="Disordered" evidence="8">
    <location>
        <begin position="1"/>
        <end position="65"/>
    </location>
</feature>
<evidence type="ECO:0000256" key="9">
    <source>
        <dbReference type="SAM" id="Phobius"/>
    </source>
</evidence>
<dbReference type="Gene3D" id="3.40.50.300">
    <property type="entry name" value="P-loop containing nucleotide triphosphate hydrolases"/>
    <property type="match status" value="1"/>
</dbReference>